<evidence type="ECO:0000256" key="4">
    <source>
        <dbReference type="ARBA" id="ARBA00022989"/>
    </source>
</evidence>
<dbReference type="PANTHER" id="PTHR34857">
    <property type="entry name" value="SLL0384 PROTEIN"/>
    <property type="match status" value="1"/>
</dbReference>
<dbReference type="Proteomes" id="UP000239576">
    <property type="component" value="Unassembled WGS sequence"/>
</dbReference>
<reference evidence="7 8" key="2">
    <citation type="submission" date="2018-03" db="EMBL/GenBank/DDBJ databases">
        <title>The ancient ancestry and fast evolution of plastids.</title>
        <authorList>
            <person name="Moore K.R."/>
            <person name="Magnabosco C."/>
            <person name="Momper L."/>
            <person name="Gold D.A."/>
            <person name="Bosak T."/>
            <person name="Fournier G.P."/>
        </authorList>
    </citation>
    <scope>NUCLEOTIDE SEQUENCE [LARGE SCALE GENOMIC DNA]</scope>
    <source>
        <strain evidence="7 8">ULC18</strain>
    </source>
</reference>
<evidence type="ECO:0000256" key="2">
    <source>
        <dbReference type="ARBA" id="ARBA00022475"/>
    </source>
</evidence>
<dbReference type="GO" id="GO:0043190">
    <property type="term" value="C:ATP-binding cassette (ABC) transporter complex"/>
    <property type="evidence" value="ECO:0007669"/>
    <property type="project" value="InterPro"/>
</dbReference>
<evidence type="ECO:0000256" key="3">
    <source>
        <dbReference type="ARBA" id="ARBA00022692"/>
    </source>
</evidence>
<dbReference type="InterPro" id="IPR051611">
    <property type="entry name" value="ECF_transporter_component"/>
</dbReference>
<feature type="transmembrane region" description="Helical" evidence="6">
    <location>
        <begin position="146"/>
        <end position="168"/>
    </location>
</feature>
<name>A0A2T1E5A9_9CYAN</name>
<feature type="transmembrane region" description="Helical" evidence="6">
    <location>
        <begin position="111"/>
        <end position="134"/>
    </location>
</feature>
<dbReference type="CDD" id="cd16914">
    <property type="entry name" value="EcfT"/>
    <property type="match status" value="1"/>
</dbReference>
<feature type="transmembrane region" description="Helical" evidence="6">
    <location>
        <begin position="238"/>
        <end position="257"/>
    </location>
</feature>
<dbReference type="GO" id="GO:0006824">
    <property type="term" value="P:cobalt ion transport"/>
    <property type="evidence" value="ECO:0007669"/>
    <property type="project" value="InterPro"/>
</dbReference>
<dbReference type="Pfam" id="PF02361">
    <property type="entry name" value="CbiQ"/>
    <property type="match status" value="1"/>
</dbReference>
<dbReference type="EMBL" id="PVWK01000084">
    <property type="protein sequence ID" value="PSB27916.1"/>
    <property type="molecule type" value="Genomic_DNA"/>
</dbReference>
<evidence type="ECO:0000313" key="8">
    <source>
        <dbReference type="Proteomes" id="UP000239576"/>
    </source>
</evidence>
<keyword evidence="4 6" id="KW-1133">Transmembrane helix</keyword>
<dbReference type="NCBIfam" id="TIGR02454">
    <property type="entry name" value="ECF_T_CbiQ"/>
    <property type="match status" value="1"/>
</dbReference>
<keyword evidence="5 6" id="KW-0472">Membrane</keyword>
<keyword evidence="3 6" id="KW-0812">Transmembrane</keyword>
<organism evidence="7 8">
    <name type="scientific">Stenomitos frigidus ULC18</name>
    <dbReference type="NCBI Taxonomy" id="2107698"/>
    <lineage>
        <taxon>Bacteria</taxon>
        <taxon>Bacillati</taxon>
        <taxon>Cyanobacteriota</taxon>
        <taxon>Cyanophyceae</taxon>
        <taxon>Leptolyngbyales</taxon>
        <taxon>Leptolyngbyaceae</taxon>
        <taxon>Stenomitos</taxon>
    </lineage>
</organism>
<dbReference type="OrthoDB" id="8585740at2"/>
<evidence type="ECO:0000256" key="6">
    <source>
        <dbReference type="SAM" id="Phobius"/>
    </source>
</evidence>
<evidence type="ECO:0000313" key="7">
    <source>
        <dbReference type="EMBL" id="PSB27916.1"/>
    </source>
</evidence>
<dbReference type="InterPro" id="IPR012809">
    <property type="entry name" value="ECF_CbiQ"/>
</dbReference>
<gene>
    <name evidence="7" type="primary">cbiQ</name>
    <name evidence="7" type="ORF">C7B82_15905</name>
</gene>
<protein>
    <submittedName>
        <fullName evidence="7">Cobalt ECF transporter T component CbiQ</fullName>
    </submittedName>
</protein>
<keyword evidence="8" id="KW-1185">Reference proteome</keyword>
<evidence type="ECO:0000256" key="1">
    <source>
        <dbReference type="ARBA" id="ARBA00004651"/>
    </source>
</evidence>
<keyword evidence="2" id="KW-1003">Cell membrane</keyword>
<sequence>MLLHIGAFHLDVDSKQASPWHHLVPKTRVLCTLLLLFAIALTPNGRWWTWTIYAIGVGAIVLLSRATLSVLFKRVVVESVFISVVLLGTLFRGGGVVLWHWGWLQITTEGLWVLGSVTIKALLSLLLANVLVLTTSVPELLHALTVLRMPPLLVAILASMYRYIAVLISEFQSMQRAALSRNLMGSQHWQRLVIGNMFGSLFIRTLERGERVHQAMLSRGYEGLPPVTVSKSGNRRDVIALTLTAVLTVLGQGIYLFSIV</sequence>
<dbReference type="AlphaFoldDB" id="A0A2T1E5A9"/>
<feature type="transmembrane region" description="Helical" evidence="6">
    <location>
        <begin position="80"/>
        <end position="99"/>
    </location>
</feature>
<comment type="subcellular location">
    <subcellularLocation>
        <location evidence="1">Cell membrane</location>
        <topology evidence="1">Multi-pass membrane protein</topology>
    </subcellularLocation>
</comment>
<feature type="transmembrane region" description="Helical" evidence="6">
    <location>
        <begin position="47"/>
        <end position="68"/>
    </location>
</feature>
<dbReference type="PANTHER" id="PTHR34857:SF2">
    <property type="entry name" value="SLL0384 PROTEIN"/>
    <property type="match status" value="1"/>
</dbReference>
<dbReference type="InterPro" id="IPR003339">
    <property type="entry name" value="ABC/ECF_trnsptr_transmembrane"/>
</dbReference>
<evidence type="ECO:0000256" key="5">
    <source>
        <dbReference type="ARBA" id="ARBA00023136"/>
    </source>
</evidence>
<proteinExistence type="predicted"/>
<accession>A0A2T1E5A9</accession>
<comment type="caution">
    <text evidence="7">The sequence shown here is derived from an EMBL/GenBank/DDBJ whole genome shotgun (WGS) entry which is preliminary data.</text>
</comment>
<reference evidence="8" key="1">
    <citation type="submission" date="2018-02" db="EMBL/GenBank/DDBJ databases">
        <authorList>
            <person name="Moore K."/>
            <person name="Momper L."/>
        </authorList>
    </citation>
    <scope>NUCLEOTIDE SEQUENCE [LARGE SCALE GENOMIC DNA]</scope>
    <source>
        <strain evidence="8">ULC18</strain>
    </source>
</reference>
<dbReference type="RefSeq" id="WP_106257270.1">
    <property type="nucleotide sequence ID" value="NZ_CAWNSW010000089.1"/>
</dbReference>